<evidence type="ECO:0000313" key="2">
    <source>
        <dbReference type="EMBL" id="PJE76923.1"/>
    </source>
</evidence>
<dbReference type="Proteomes" id="UP000231436">
    <property type="component" value="Unassembled WGS sequence"/>
</dbReference>
<dbReference type="SUPFAM" id="SSF82171">
    <property type="entry name" value="DPP6 N-terminal domain-like"/>
    <property type="match status" value="1"/>
</dbReference>
<protein>
    <recommendedName>
        <fullName evidence="4">DUF5050 domain-containing protein</fullName>
    </recommendedName>
</protein>
<sequence length="569" mass="64159">MIKKTLILAVAIAIGVSPLLPRVFADSGEWSNNVAEAAWDYDYYRVERLAFGDMSGPYDFNDAVFVTKTAESCAYPELCDLVDMTILKDGESFEITDVGEQVTDVFWYTAQDGRFIYRVPSTEDDSWGTVYEYDTQTGSVSKITDIERDENSMAFMTFATDGDRLYFSTLHEDEETGEVESELSVYDYETDYGRDDFTYQLTAPWQEIVDVQDGLALVKFQFSGGFQQLWLIDQTARSMEAIPETWTESPGEIVGAHFVSDGSVQFFKNFRLWSYDPETDTAPTDAGGAYLTWLMDVQEAIQIVGDRMAYIDDENGLYVSDAGGVSKFGVALNGTFNLDKDAIYFQNNEGEYVGYTFSTMTWQTRAYQVTDTYEDILVGLDADGDIWYENTTTGYYLNIGYGTAPVLSDRDHAYWKGTDGNIYQVTFSPLLDLERENVEAFSAYDASGIYLVTDGSIWLIPDETVYFTWFDSWNETLDVSQATIDAYLSSYEFRGDLKIAPGTRVKATTSTKVFVVGSDYKLHWITSETVANDIYGSGWNQGIVEVNDTYLWKYATGDDVNSSDDVRSI</sequence>
<evidence type="ECO:0000313" key="3">
    <source>
        <dbReference type="Proteomes" id="UP000231436"/>
    </source>
</evidence>
<reference evidence="3" key="1">
    <citation type="submission" date="2017-09" db="EMBL/GenBank/DDBJ databases">
        <title>Depth-based differentiation of microbial function through sediment-hosted aquifers and enrichment of novel symbionts in the deep terrestrial subsurface.</title>
        <authorList>
            <person name="Probst A.J."/>
            <person name="Ladd B."/>
            <person name="Jarett J.K."/>
            <person name="Geller-Mcgrath D.E."/>
            <person name="Sieber C.M.K."/>
            <person name="Emerson J.B."/>
            <person name="Anantharaman K."/>
            <person name="Thomas B.C."/>
            <person name="Malmstrom R."/>
            <person name="Stieglmeier M."/>
            <person name="Klingl A."/>
            <person name="Woyke T."/>
            <person name="Ryan C.M."/>
            <person name="Banfield J.F."/>
        </authorList>
    </citation>
    <scope>NUCLEOTIDE SEQUENCE [LARGE SCALE GENOMIC DNA]</scope>
</reference>
<organism evidence="2 3">
    <name type="scientific">Candidatus Uhrbacteria bacterium CG10_big_fil_rev_8_21_14_0_10_48_16</name>
    <dbReference type="NCBI Taxonomy" id="1975038"/>
    <lineage>
        <taxon>Bacteria</taxon>
        <taxon>Candidatus Uhriibacteriota</taxon>
    </lineage>
</organism>
<evidence type="ECO:0008006" key="4">
    <source>
        <dbReference type="Google" id="ProtNLM"/>
    </source>
</evidence>
<dbReference type="EMBL" id="PFEU01000008">
    <property type="protein sequence ID" value="PJE76923.1"/>
    <property type="molecule type" value="Genomic_DNA"/>
</dbReference>
<name>A0A2M8LHK4_9BACT</name>
<feature type="chain" id="PRO_5014818625" description="DUF5050 domain-containing protein" evidence="1">
    <location>
        <begin position="26"/>
        <end position="569"/>
    </location>
</feature>
<proteinExistence type="predicted"/>
<comment type="caution">
    <text evidence="2">The sequence shown here is derived from an EMBL/GenBank/DDBJ whole genome shotgun (WGS) entry which is preliminary data.</text>
</comment>
<dbReference type="AlphaFoldDB" id="A0A2M8LHK4"/>
<accession>A0A2M8LHK4</accession>
<keyword evidence="1" id="KW-0732">Signal</keyword>
<evidence type="ECO:0000256" key="1">
    <source>
        <dbReference type="SAM" id="SignalP"/>
    </source>
</evidence>
<gene>
    <name evidence="2" type="ORF">COV05_01875</name>
</gene>
<feature type="signal peptide" evidence="1">
    <location>
        <begin position="1"/>
        <end position="25"/>
    </location>
</feature>